<reference evidence="1 2" key="1">
    <citation type="journal article" date="2019" name="Microorganisms">
        <title>Genome Insights into the Novel Species Microvirga brassicacearum, a Rapeseed Endophyte with Biotechnological Potential.</title>
        <authorList>
            <person name="Jimenez-Gomez A."/>
            <person name="Saati-Santamaria Z."/>
            <person name="Igual J.M."/>
            <person name="Rivas R."/>
            <person name="Mateos P.F."/>
            <person name="Garcia-Fraile P."/>
        </authorList>
    </citation>
    <scope>NUCLEOTIDE SEQUENCE [LARGE SCALE GENOMIC DNA]</scope>
    <source>
        <strain evidence="1 2">CDVBN77</strain>
    </source>
</reference>
<gene>
    <name evidence="1" type="ORF">FEZ63_11100</name>
</gene>
<evidence type="ECO:0000313" key="2">
    <source>
        <dbReference type="Proteomes" id="UP000325684"/>
    </source>
</evidence>
<protein>
    <recommendedName>
        <fullName evidence="3">TonB C-terminal domain-containing protein</fullName>
    </recommendedName>
</protein>
<evidence type="ECO:0000313" key="1">
    <source>
        <dbReference type="EMBL" id="KAB0266976.1"/>
    </source>
</evidence>
<sequence>MGPPVNTLQEMGSALWSCWFPPAGTQNFQVTIRFSFKRNGEVLGKPRITFSTFNGDRAEQMRIMGLILTSLEACTPVNVTPALGAAIAGRAFTMTFTSPSTEG</sequence>
<dbReference type="InterPro" id="IPR014587">
    <property type="entry name" value="UCP034077"/>
</dbReference>
<evidence type="ECO:0008006" key="3">
    <source>
        <dbReference type="Google" id="ProtNLM"/>
    </source>
</evidence>
<keyword evidence="2" id="KW-1185">Reference proteome</keyword>
<dbReference type="Proteomes" id="UP000325684">
    <property type="component" value="Unassembled WGS sequence"/>
</dbReference>
<organism evidence="1 2">
    <name type="scientific">Microvirga brassicacearum</name>
    <dbReference type="NCBI Taxonomy" id="2580413"/>
    <lineage>
        <taxon>Bacteria</taxon>
        <taxon>Pseudomonadati</taxon>
        <taxon>Pseudomonadota</taxon>
        <taxon>Alphaproteobacteria</taxon>
        <taxon>Hyphomicrobiales</taxon>
        <taxon>Methylobacteriaceae</taxon>
        <taxon>Microvirga</taxon>
    </lineage>
</organism>
<proteinExistence type="predicted"/>
<dbReference type="AlphaFoldDB" id="A0A5N3PB47"/>
<dbReference type="RefSeq" id="WP_150944326.1">
    <property type="nucleotide sequence ID" value="NZ_VCMV01000014.1"/>
</dbReference>
<accession>A0A5N3PB47</accession>
<comment type="caution">
    <text evidence="1">The sequence shown here is derived from an EMBL/GenBank/DDBJ whole genome shotgun (WGS) entry which is preliminary data.</text>
</comment>
<dbReference type="EMBL" id="VCMV01000014">
    <property type="protein sequence ID" value="KAB0266976.1"/>
    <property type="molecule type" value="Genomic_DNA"/>
</dbReference>
<dbReference type="PIRSF" id="PIRSF034077">
    <property type="entry name" value="UCP034077"/>
    <property type="match status" value="1"/>
</dbReference>
<dbReference type="OrthoDB" id="7997311at2"/>
<name>A0A5N3PB47_9HYPH</name>